<dbReference type="EMBL" id="QNUF01000018">
    <property type="protein sequence ID" value="REC74162.1"/>
    <property type="molecule type" value="Genomic_DNA"/>
</dbReference>
<protein>
    <recommendedName>
        <fullName evidence="4">Erythromycin esterase family protein</fullName>
    </recommendedName>
</protein>
<organism evidence="2 3">
    <name type="scientific">Chryseobacterium rhizosphaerae</name>
    <dbReference type="NCBI Taxonomy" id="395937"/>
    <lineage>
        <taxon>Bacteria</taxon>
        <taxon>Pseudomonadati</taxon>
        <taxon>Bacteroidota</taxon>
        <taxon>Flavobacteriia</taxon>
        <taxon>Flavobacteriales</taxon>
        <taxon>Weeksellaceae</taxon>
        <taxon>Chryseobacterium group</taxon>
        <taxon>Chryseobacterium</taxon>
    </lineage>
</organism>
<accession>A0ABX9IIW6</accession>
<dbReference type="Proteomes" id="UP000256491">
    <property type="component" value="Unassembled WGS sequence"/>
</dbReference>
<comment type="caution">
    <text evidence="2">The sequence shown here is derived from an EMBL/GenBank/DDBJ whole genome shotgun (WGS) entry which is preliminary data.</text>
</comment>
<evidence type="ECO:0000313" key="2">
    <source>
        <dbReference type="EMBL" id="REC74162.1"/>
    </source>
</evidence>
<evidence type="ECO:0000313" key="3">
    <source>
        <dbReference type="Proteomes" id="UP000256491"/>
    </source>
</evidence>
<reference evidence="2 3" key="1">
    <citation type="journal article" date="2010" name="Syst. Appl. Microbiol.">
        <title>Four new species of Chryseobacterium from the rhizosphere of coastal sand dune plants, Chryseobacterium elymi sp. nov., Chryseobacterium hagamense sp. nov., Chryseobacterium lathyri sp. nov. and Chryseobacterium rhizosphaerae sp. nov.</title>
        <authorList>
            <person name="Cho S.H."/>
            <person name="Lee K.S."/>
            <person name="Shin D.S."/>
            <person name="Han J.H."/>
            <person name="Park K.S."/>
            <person name="Lee C.H."/>
            <person name="Park K.H."/>
            <person name="Kim S.B."/>
        </authorList>
    </citation>
    <scope>NUCLEOTIDE SEQUENCE [LARGE SCALE GENOMIC DNA]</scope>
    <source>
        <strain evidence="2 3">KCTC 22548</strain>
    </source>
</reference>
<feature type="chain" id="PRO_5046327655" description="Erythromycin esterase family protein" evidence="1">
    <location>
        <begin position="19"/>
        <end position="390"/>
    </location>
</feature>
<gene>
    <name evidence="2" type="ORF">DRF57_15250</name>
</gene>
<keyword evidence="3" id="KW-1185">Reference proteome</keyword>
<evidence type="ECO:0000256" key="1">
    <source>
        <dbReference type="SAM" id="SignalP"/>
    </source>
</evidence>
<sequence length="390" mass="45851">MKTTFFLFFAIFSLNLKAQNVYKFSNDIEKEINNDKSKDDSYKYQIGAMRYSISNYYFKGLQTWDKLRQKEKKTPKDYSLKFINHKVENAKDYIINKSKKEEIVILNEAHHYASHRMFAASLLKGLYENGYRYLGIEALGDDSINIRKFPTTQSGFYTSEPQFGNFIKIALDLGFTLFKYEAEQGKNGKEREMEQAENIYQFMQKNKNGKYFIYCGYEHAYEGKHQTWEKTMAGRLSDLTKINPLTIDQTQFSERSNPEENDPLLSTINGNYPVVLLAENKMVLTGIQKESFTDIKIIHPITTYIKARPNWMLNKSRKFYEIPTSYIKSYPSLIFAYRRSEFENKGVPADIIELLSVKDSRYLILDQGNYDIVIKDREYNITNKFEKNIE</sequence>
<name>A0ABX9IIW6_9FLAO</name>
<dbReference type="RefSeq" id="WP_115919428.1">
    <property type="nucleotide sequence ID" value="NZ_QNUF01000018.1"/>
</dbReference>
<proteinExistence type="predicted"/>
<evidence type="ECO:0008006" key="4">
    <source>
        <dbReference type="Google" id="ProtNLM"/>
    </source>
</evidence>
<keyword evidence="1" id="KW-0732">Signal</keyword>
<feature type="signal peptide" evidence="1">
    <location>
        <begin position="1"/>
        <end position="18"/>
    </location>
</feature>